<dbReference type="InterPro" id="IPR056884">
    <property type="entry name" value="NPHP3-like_N"/>
</dbReference>
<name>A8N7K4_COPC7</name>
<dbReference type="VEuPathDB" id="FungiDB:CC1G_02261"/>
<dbReference type="EMBL" id="AACS02000003">
    <property type="protein sequence ID" value="EAU90874.1"/>
    <property type="molecule type" value="Genomic_DNA"/>
</dbReference>
<evidence type="ECO:0000259" key="2">
    <source>
        <dbReference type="Pfam" id="PF24883"/>
    </source>
</evidence>
<dbReference type="Pfam" id="PF24883">
    <property type="entry name" value="NPHP3_N"/>
    <property type="match status" value="1"/>
</dbReference>
<dbReference type="AlphaFoldDB" id="A8N7K4"/>
<reference evidence="3 4" key="1">
    <citation type="journal article" date="2010" name="Proc. Natl. Acad. Sci. U.S.A.">
        <title>Insights into evolution of multicellular fungi from the assembled chromosomes of the mushroom Coprinopsis cinerea (Coprinus cinereus).</title>
        <authorList>
            <person name="Stajich J.E."/>
            <person name="Wilke S.K."/>
            <person name="Ahren D."/>
            <person name="Au C.H."/>
            <person name="Birren B.W."/>
            <person name="Borodovsky M."/>
            <person name="Burns C."/>
            <person name="Canback B."/>
            <person name="Casselton L.A."/>
            <person name="Cheng C.K."/>
            <person name="Deng J."/>
            <person name="Dietrich F.S."/>
            <person name="Fargo D.C."/>
            <person name="Farman M.L."/>
            <person name="Gathman A.C."/>
            <person name="Goldberg J."/>
            <person name="Guigo R."/>
            <person name="Hoegger P.J."/>
            <person name="Hooker J.B."/>
            <person name="Huggins A."/>
            <person name="James T.Y."/>
            <person name="Kamada T."/>
            <person name="Kilaru S."/>
            <person name="Kodira C."/>
            <person name="Kues U."/>
            <person name="Kupfer D."/>
            <person name="Kwan H.S."/>
            <person name="Lomsadze A."/>
            <person name="Li W."/>
            <person name="Lilly W.W."/>
            <person name="Ma L.J."/>
            <person name="Mackey A.J."/>
            <person name="Manning G."/>
            <person name="Martin F."/>
            <person name="Muraguchi H."/>
            <person name="Natvig D.O."/>
            <person name="Palmerini H."/>
            <person name="Ramesh M.A."/>
            <person name="Rehmeyer C.J."/>
            <person name="Roe B.A."/>
            <person name="Shenoy N."/>
            <person name="Stanke M."/>
            <person name="Ter-Hovhannisyan V."/>
            <person name="Tunlid A."/>
            <person name="Velagapudi R."/>
            <person name="Vision T.J."/>
            <person name="Zeng Q."/>
            <person name="Zolan M.E."/>
            <person name="Pukkila P.J."/>
        </authorList>
    </citation>
    <scope>NUCLEOTIDE SEQUENCE [LARGE SCALE GENOMIC DNA]</scope>
    <source>
        <strain evidence="4">Okayama-7 / 130 / ATCC MYA-4618 / FGSC 9003</strain>
    </source>
</reference>
<dbReference type="OMA" id="RTIDWIK"/>
<protein>
    <recommendedName>
        <fullName evidence="2">Nephrocystin 3-like N-terminal domain-containing protein</fullName>
    </recommendedName>
</protein>
<dbReference type="GeneID" id="6007258"/>
<keyword evidence="1" id="KW-0677">Repeat</keyword>
<dbReference type="InterPro" id="IPR027417">
    <property type="entry name" value="P-loop_NTPase"/>
</dbReference>
<dbReference type="InParanoid" id="A8N7K4"/>
<dbReference type="SUPFAM" id="SSF52540">
    <property type="entry name" value="P-loop containing nucleoside triphosphate hydrolases"/>
    <property type="match status" value="1"/>
</dbReference>
<dbReference type="KEGG" id="cci:CC1G_02261"/>
<organism evidence="3 4">
    <name type="scientific">Coprinopsis cinerea (strain Okayama-7 / 130 / ATCC MYA-4618 / FGSC 9003)</name>
    <name type="common">Inky cap fungus</name>
    <name type="synonym">Hormographiella aspergillata</name>
    <dbReference type="NCBI Taxonomy" id="240176"/>
    <lineage>
        <taxon>Eukaryota</taxon>
        <taxon>Fungi</taxon>
        <taxon>Dikarya</taxon>
        <taxon>Basidiomycota</taxon>
        <taxon>Agaricomycotina</taxon>
        <taxon>Agaricomycetes</taxon>
        <taxon>Agaricomycetidae</taxon>
        <taxon>Agaricales</taxon>
        <taxon>Agaricineae</taxon>
        <taxon>Psathyrellaceae</taxon>
        <taxon>Coprinopsis</taxon>
    </lineage>
</organism>
<dbReference type="Proteomes" id="UP000001861">
    <property type="component" value="Unassembled WGS sequence"/>
</dbReference>
<dbReference type="PANTHER" id="PTHR10039:SF17">
    <property type="entry name" value="FUNGAL STAND N-TERMINAL GOODBYE DOMAIN-CONTAINING PROTEIN-RELATED"/>
    <property type="match status" value="1"/>
</dbReference>
<dbReference type="PANTHER" id="PTHR10039">
    <property type="entry name" value="AMELOGENIN"/>
    <property type="match status" value="1"/>
</dbReference>
<sequence length="536" mass="60783">MAFHHATGFVVHGGNFTNADNAYLIFPQCHAHHELNPMKALLSHSAIEATDESPSFHYPLEPVHAPRQAVIDIFMEWVADHGGLPVFWLSGAAGGGKTWIQQRVAQLLRQDGRLAASFFFSAESTNANNGRKLITTIAYQLASSIPGLKRYVCKAIDDDPGIFEKSLEVQLRTLILNPVAQLRSEGRRGLFQRIFELPCQRRQRRAGKLLLQRKNLILIEALDQCRHAHEQSHILKLIDTAIKEERFPFRFVISSRPERVIRNTLGGEELKSHTHHVCLDDFQNDNDLASFFYHAFAEIRGKHLSLPQSWPRVRDVHALVHEASGQFEYAVKAIKLIDDPYPGHSPCDMLRLVLDSTSPEPFMGLDLLFNTIFSAAQVADIPLLRRILHIVMCTQATWLNASLLDSFLEFPSGTTDKVLCDLHSIINIPSPDNIDPSRTIRFHHRSLEAYLQSHERSGDLFQPRRDTQRDLVERSAHHLGQYHQDNTLVDEHIVRFSSSFLQQYLHRPANAGSIPALELVDDHEAQSRLPSDATRL</sequence>
<comment type="caution">
    <text evidence="3">The sequence shown here is derived from an EMBL/GenBank/DDBJ whole genome shotgun (WGS) entry which is preliminary data.</text>
</comment>
<proteinExistence type="predicted"/>
<dbReference type="RefSeq" id="XP_001830810.1">
    <property type="nucleotide sequence ID" value="XM_001830758.1"/>
</dbReference>
<feature type="domain" description="Nephrocystin 3-like N-terminal" evidence="2">
    <location>
        <begin position="74"/>
        <end position="180"/>
    </location>
</feature>
<evidence type="ECO:0000313" key="3">
    <source>
        <dbReference type="EMBL" id="EAU90874.1"/>
    </source>
</evidence>
<dbReference type="eggNOG" id="ENOG502SR36">
    <property type="taxonomic scope" value="Eukaryota"/>
</dbReference>
<accession>A8N7K4</accession>
<evidence type="ECO:0000313" key="4">
    <source>
        <dbReference type="Proteomes" id="UP000001861"/>
    </source>
</evidence>
<evidence type="ECO:0000256" key="1">
    <source>
        <dbReference type="ARBA" id="ARBA00022737"/>
    </source>
</evidence>
<keyword evidence="4" id="KW-1185">Reference proteome</keyword>
<dbReference type="OrthoDB" id="4760524at2759"/>
<gene>
    <name evidence="3" type="ORF">CC1G_02261</name>
</gene>